<evidence type="ECO:0000313" key="3">
    <source>
        <dbReference type="Proteomes" id="UP000486602"/>
    </source>
</evidence>
<dbReference type="AlphaFoldDB" id="A0A7K3WV78"/>
<accession>A0A7K3WV78</accession>
<dbReference type="PANTHER" id="PTHR33802">
    <property type="entry name" value="SI:CH211-161H7.5-RELATED"/>
    <property type="match status" value="1"/>
</dbReference>
<dbReference type="Gene3D" id="1.20.1260.100">
    <property type="entry name" value="TspO/MBR protein"/>
    <property type="match status" value="1"/>
</dbReference>
<dbReference type="PANTHER" id="PTHR33802:SF1">
    <property type="entry name" value="XK-RELATED PROTEIN"/>
    <property type="match status" value="1"/>
</dbReference>
<dbReference type="InterPro" id="IPR038330">
    <property type="entry name" value="TspO/MBR-related_sf"/>
</dbReference>
<evidence type="ECO:0000256" key="1">
    <source>
        <dbReference type="SAM" id="Phobius"/>
    </source>
</evidence>
<proteinExistence type="predicted"/>
<keyword evidence="1" id="KW-1133">Transmembrane helix</keyword>
<reference evidence="2 3" key="1">
    <citation type="submission" date="2020-02" db="EMBL/GenBank/DDBJ databases">
        <title>Out from the shadows clarifying the taxonomy of the family Cryomorphaceae and related taxa by utilizing the GTDB taxonomic framework.</title>
        <authorList>
            <person name="Bowman J.P."/>
        </authorList>
    </citation>
    <scope>NUCLEOTIDE SEQUENCE [LARGE SCALE GENOMIC DNA]</scope>
    <source>
        <strain evidence="2 3">QSSC 1-22</strain>
    </source>
</reference>
<feature type="transmembrane region" description="Helical" evidence="1">
    <location>
        <begin position="181"/>
        <end position="199"/>
    </location>
</feature>
<keyword evidence="3" id="KW-1185">Reference proteome</keyword>
<feature type="transmembrane region" description="Helical" evidence="1">
    <location>
        <begin position="7"/>
        <end position="24"/>
    </location>
</feature>
<feature type="transmembrane region" description="Helical" evidence="1">
    <location>
        <begin position="108"/>
        <end position="129"/>
    </location>
</feature>
<keyword evidence="1" id="KW-0812">Transmembrane</keyword>
<dbReference type="Proteomes" id="UP000486602">
    <property type="component" value="Unassembled WGS sequence"/>
</dbReference>
<gene>
    <name evidence="2" type="ORF">G3O08_15730</name>
</gene>
<evidence type="ECO:0000313" key="2">
    <source>
        <dbReference type="EMBL" id="NEN24951.1"/>
    </source>
</evidence>
<dbReference type="EMBL" id="JAAGVY010000036">
    <property type="protein sequence ID" value="NEN24951.1"/>
    <property type="molecule type" value="Genomic_DNA"/>
</dbReference>
<keyword evidence="1" id="KW-0472">Membrane</keyword>
<name>A0A7K3WV78_9FLAO</name>
<feature type="transmembrane region" description="Helical" evidence="1">
    <location>
        <begin position="206"/>
        <end position="222"/>
    </location>
</feature>
<sequence>MNSKGYSIINLIGVVAVIFFNYYLNAQGINGNTVGSLSDKYDNLFTPAGYAFAIWGVIFLALLVQAIFLLVRSFKPEKDQTPITQIGLGIFFANLFNISWLYAWLNEYTGISVVIMILLLIILLSVVVSTNMEKWDAPLKIIVFIWWPICLYSGWIAVATIANISAMLAKMGWTGGIQESTWALIMICMATLLGLFMIFKRNMREFSMVIVWALIAIAVRHWGVYPLLQYAAIIGSAVLIIYSGYHASQRKATLPQTKSWND</sequence>
<protein>
    <submittedName>
        <fullName evidence="2">Tryptophan-rich sensory protein</fullName>
    </submittedName>
</protein>
<feature type="transmembrane region" description="Helical" evidence="1">
    <location>
        <begin position="83"/>
        <end position="102"/>
    </location>
</feature>
<feature type="transmembrane region" description="Helical" evidence="1">
    <location>
        <begin position="141"/>
        <end position="169"/>
    </location>
</feature>
<comment type="caution">
    <text evidence="2">The sequence shown here is derived from an EMBL/GenBank/DDBJ whole genome shotgun (WGS) entry which is preliminary data.</text>
</comment>
<organism evidence="2 3">
    <name type="scientific">Cryomorpha ignava</name>
    <dbReference type="NCBI Taxonomy" id="101383"/>
    <lineage>
        <taxon>Bacteria</taxon>
        <taxon>Pseudomonadati</taxon>
        <taxon>Bacteroidota</taxon>
        <taxon>Flavobacteriia</taxon>
        <taxon>Flavobacteriales</taxon>
        <taxon>Cryomorphaceae</taxon>
        <taxon>Cryomorpha</taxon>
    </lineage>
</organism>
<feature type="transmembrane region" description="Helical" evidence="1">
    <location>
        <begin position="44"/>
        <end position="71"/>
    </location>
</feature>
<dbReference type="RefSeq" id="WP_163286341.1">
    <property type="nucleotide sequence ID" value="NZ_JAAGVY010000036.1"/>
</dbReference>
<feature type="transmembrane region" description="Helical" evidence="1">
    <location>
        <begin position="228"/>
        <end position="245"/>
    </location>
</feature>